<dbReference type="InterPro" id="IPR053311">
    <property type="entry name" value="Mucosal_Integrity_Assoc"/>
</dbReference>
<keyword evidence="1" id="KW-1133">Transmembrane helix</keyword>
<dbReference type="Gene3D" id="3.30.70.960">
    <property type="entry name" value="SEA domain"/>
    <property type="match status" value="1"/>
</dbReference>
<dbReference type="SUPFAM" id="SSF82671">
    <property type="entry name" value="SEA domain"/>
    <property type="match status" value="1"/>
</dbReference>
<dbReference type="PANTHER" id="PTHR37999:SF4">
    <property type="entry name" value="MUCIN-3B-LIKE"/>
    <property type="match status" value="1"/>
</dbReference>
<organism evidence="4 5">
    <name type="scientific">Xenopus laevis</name>
    <name type="common">African clawed frog</name>
    <dbReference type="NCBI Taxonomy" id="8355"/>
    <lineage>
        <taxon>Eukaryota</taxon>
        <taxon>Metazoa</taxon>
        <taxon>Chordata</taxon>
        <taxon>Craniata</taxon>
        <taxon>Vertebrata</taxon>
        <taxon>Euteleostomi</taxon>
        <taxon>Amphibia</taxon>
        <taxon>Batrachia</taxon>
        <taxon>Anura</taxon>
        <taxon>Pipoidea</taxon>
        <taxon>Pipidae</taxon>
        <taxon>Xenopodinae</taxon>
        <taxon>Xenopus</taxon>
        <taxon>Xenopus</taxon>
    </lineage>
</organism>
<evidence type="ECO:0000259" key="3">
    <source>
        <dbReference type="PROSITE" id="PS50024"/>
    </source>
</evidence>
<feature type="domain" description="SEA" evidence="3">
    <location>
        <begin position="211"/>
        <end position="320"/>
    </location>
</feature>
<evidence type="ECO:0000313" key="5">
    <source>
        <dbReference type="Proteomes" id="UP000694892"/>
    </source>
</evidence>
<dbReference type="PROSITE" id="PS00022">
    <property type="entry name" value="EGF_1"/>
    <property type="match status" value="1"/>
</dbReference>
<sequence>MKGKVISIIICLTLVATVTSRHQEAKKKSDFKSQDVPAVITQLKVTKTNSPKSDFFEKKEHNGGKPRTRRDAMMVLEIRETNEEISGNGKLKSTAKPMTQPTAKIGHYFINLGKHKGMSLEYKRAQQQMAEIYEGSGTTDPTPEGSGETETSYTVAVSQTPISLTTQSSIISTPSKCQNGGTYNGINCICPSNFYGPFCEFITDLNLGKDFETIVKVTLKIINQEYTEALNDKTSAEYDIFESNFKTEMYKVYGNVTGYKGVQIGTVSRGSIVVEHNVTVKTEYKINTSVIEDYDEIFRDVNTVLKKLVMENCTGQENSSLCVEASFTTEEVYPTSLEDQCKNGIPEDYLSFFSPLVTDKGLTCVSECNELSPRYMNCARGTCQIQSSKGTHCLCPDANEYLYTSARCATRISKPAIYGSTGAVAAVLLIIIITVVIILNREKRHKKRSTREPFSNDKEYKWYEDDEQWSTKNESIPATNLALQGEGDIPQNRYHANKETFKPSLENVDTMVQLKIMRPEINKPL</sequence>
<proteinExistence type="predicted"/>
<protein>
    <recommendedName>
        <fullName evidence="3">SEA domain-containing protein</fullName>
    </recommendedName>
</protein>
<dbReference type="PROSITE" id="PS50024">
    <property type="entry name" value="SEA"/>
    <property type="match status" value="1"/>
</dbReference>
<keyword evidence="1" id="KW-0472">Membrane</keyword>
<reference evidence="5" key="1">
    <citation type="journal article" date="2016" name="Nature">
        <title>Genome evolution in the allotetraploid frog Xenopus laevis.</title>
        <authorList>
            <person name="Session A.M."/>
            <person name="Uno Y."/>
            <person name="Kwon T."/>
            <person name="Chapman J.A."/>
            <person name="Toyoda A."/>
            <person name="Takahashi S."/>
            <person name="Fukui A."/>
            <person name="Hikosaka A."/>
            <person name="Suzuki A."/>
            <person name="Kondo M."/>
            <person name="van Heeringen S.J."/>
            <person name="Quigley I."/>
            <person name="Heinz S."/>
            <person name="Ogino H."/>
            <person name="Ochi H."/>
            <person name="Hellsten U."/>
            <person name="Lyons J.B."/>
            <person name="Simakov O."/>
            <person name="Putnam N."/>
            <person name="Stites J."/>
            <person name="Kuroki Y."/>
            <person name="Tanaka T."/>
            <person name="Michiue T."/>
            <person name="Watanabe M."/>
            <person name="Bogdanovic O."/>
            <person name="Lister R."/>
            <person name="Georgiou G."/>
            <person name="Paranjpe S.S."/>
            <person name="van Kruijsbergen I."/>
            <person name="Shu S."/>
            <person name="Carlson J."/>
            <person name="Kinoshita T."/>
            <person name="Ohta Y."/>
            <person name="Mawaribuchi S."/>
            <person name="Jenkins J."/>
            <person name="Grimwood J."/>
            <person name="Schmutz J."/>
            <person name="Mitros T."/>
            <person name="Mozaffari S.V."/>
            <person name="Suzuki Y."/>
            <person name="Haramoto Y."/>
            <person name="Yamamoto T.S."/>
            <person name="Takagi C."/>
            <person name="Heald R."/>
            <person name="Miller K."/>
            <person name="Haudenschild C."/>
            <person name="Kitzman J."/>
            <person name="Nakayama T."/>
            <person name="Izutsu Y."/>
            <person name="Robert J."/>
            <person name="Fortriede J."/>
            <person name="Burns K."/>
            <person name="Lotay V."/>
            <person name="Karimi K."/>
            <person name="Yasuoka Y."/>
            <person name="Dichmann D.S."/>
            <person name="Flajnik M.F."/>
            <person name="Houston D.W."/>
            <person name="Shendure J."/>
            <person name="DuPasquier L."/>
            <person name="Vize P.D."/>
            <person name="Zorn A.M."/>
            <person name="Ito M."/>
            <person name="Marcotte E.M."/>
            <person name="Wallingford J.B."/>
            <person name="Ito Y."/>
            <person name="Asashima M."/>
            <person name="Ueno N."/>
            <person name="Matsuda Y."/>
            <person name="Veenstra G.J."/>
            <person name="Fujiyama A."/>
            <person name="Harland R.M."/>
            <person name="Taira M."/>
            <person name="Rokhsar D.S."/>
        </authorList>
    </citation>
    <scope>NUCLEOTIDE SEQUENCE [LARGE SCALE GENOMIC DNA]</scope>
    <source>
        <strain evidence="5">J</strain>
    </source>
</reference>
<name>A0A974DEF0_XENLA</name>
<evidence type="ECO:0000313" key="4">
    <source>
        <dbReference type="EMBL" id="OCT90548.1"/>
    </source>
</evidence>
<dbReference type="InterPro" id="IPR000742">
    <property type="entry name" value="EGF"/>
</dbReference>
<dbReference type="GO" id="GO:0071944">
    <property type="term" value="C:cell periphery"/>
    <property type="evidence" value="ECO:0007669"/>
    <property type="project" value="UniProtKB-ARBA"/>
</dbReference>
<dbReference type="Proteomes" id="UP000694892">
    <property type="component" value="Chromosome 3L"/>
</dbReference>
<dbReference type="AlphaFoldDB" id="A0A974DEF0"/>
<dbReference type="OMA" id="WYEDDEQ"/>
<dbReference type="InterPro" id="IPR036364">
    <property type="entry name" value="SEA_dom_sf"/>
</dbReference>
<keyword evidence="2" id="KW-0732">Signal</keyword>
<dbReference type="InterPro" id="IPR000082">
    <property type="entry name" value="SEA_dom"/>
</dbReference>
<dbReference type="PANTHER" id="PTHR37999">
    <property type="entry name" value="MUCIN-17"/>
    <property type="match status" value="1"/>
</dbReference>
<feature type="transmembrane region" description="Helical" evidence="1">
    <location>
        <begin position="417"/>
        <end position="439"/>
    </location>
</feature>
<keyword evidence="1" id="KW-0812">Transmembrane</keyword>
<accession>A0A974DEF0</accession>
<feature type="signal peptide" evidence="2">
    <location>
        <begin position="1"/>
        <end position="20"/>
    </location>
</feature>
<evidence type="ECO:0000256" key="2">
    <source>
        <dbReference type="SAM" id="SignalP"/>
    </source>
</evidence>
<gene>
    <name evidence="4" type="ORF">XELAEV_18019164mg</name>
</gene>
<dbReference type="SUPFAM" id="SSF57196">
    <property type="entry name" value="EGF/Laminin"/>
    <property type="match status" value="1"/>
</dbReference>
<evidence type="ECO:0000256" key="1">
    <source>
        <dbReference type="SAM" id="Phobius"/>
    </source>
</evidence>
<dbReference type="EMBL" id="CM004470">
    <property type="protein sequence ID" value="OCT90548.1"/>
    <property type="molecule type" value="Genomic_DNA"/>
</dbReference>
<dbReference type="Pfam" id="PF01390">
    <property type="entry name" value="SEA"/>
    <property type="match status" value="1"/>
</dbReference>
<feature type="chain" id="PRO_5037317433" description="SEA domain-containing protein" evidence="2">
    <location>
        <begin position="21"/>
        <end position="525"/>
    </location>
</feature>